<sequence length="234" mass="25342">MQTMVDVALSGMTRAEAVGQHVRRVIAERDLRPGALIGTKTNIRESVGVAKATMNEAVRLLESQGVVVARPGPGGGLFVAQHDPVVKLGQSLLTVGGAPVSVADAVVVRELLEPRIIVDAAKHRTQDDIAVITTQSAALTDVVDDPNAFVHAVWELHRTFARISPNRILRETYLSMLRFIDAETVRISSVEEEAGHRRYKQGRLRLHQDIAEAVVAGDLSGAADLAREHSLTEE</sequence>
<dbReference type="Pfam" id="PF00392">
    <property type="entry name" value="GntR"/>
    <property type="match status" value="1"/>
</dbReference>
<dbReference type="PANTHER" id="PTHR43537:SF5">
    <property type="entry name" value="UXU OPERON TRANSCRIPTIONAL REGULATOR"/>
    <property type="match status" value="1"/>
</dbReference>
<protein>
    <submittedName>
        <fullName evidence="5">Regulatory protein GntR HTH</fullName>
    </submittedName>
</protein>
<evidence type="ECO:0000259" key="4">
    <source>
        <dbReference type="PROSITE" id="PS50949"/>
    </source>
</evidence>
<dbReference type="EMBL" id="LK022848">
    <property type="protein sequence ID" value="CDR07461.1"/>
    <property type="molecule type" value="Genomic_DNA"/>
</dbReference>
<name>A0A060ZNK9_9ACTN</name>
<evidence type="ECO:0000313" key="5">
    <source>
        <dbReference type="EMBL" id="CDR07461.1"/>
    </source>
</evidence>
<dbReference type="Pfam" id="PF07729">
    <property type="entry name" value="FCD"/>
    <property type="match status" value="1"/>
</dbReference>
<dbReference type="Gene3D" id="1.10.10.10">
    <property type="entry name" value="Winged helix-like DNA-binding domain superfamily/Winged helix DNA-binding domain"/>
    <property type="match status" value="1"/>
</dbReference>
<accession>A0A060ZNK9</accession>
<dbReference type="GO" id="GO:0003700">
    <property type="term" value="F:DNA-binding transcription factor activity"/>
    <property type="evidence" value="ECO:0007669"/>
    <property type="project" value="InterPro"/>
</dbReference>
<dbReference type="InterPro" id="IPR008920">
    <property type="entry name" value="TF_FadR/GntR_C"/>
</dbReference>
<dbReference type="Gene3D" id="1.20.120.530">
    <property type="entry name" value="GntR ligand-binding domain-like"/>
    <property type="match status" value="1"/>
</dbReference>
<dbReference type="GO" id="GO:0003677">
    <property type="term" value="F:DNA binding"/>
    <property type="evidence" value="ECO:0007669"/>
    <property type="project" value="UniProtKB-KW"/>
</dbReference>
<reference evidence="5" key="1">
    <citation type="submission" date="2014-05" db="EMBL/GenBank/DDBJ databases">
        <authorList>
            <person name="Horn Fabian"/>
        </authorList>
    </citation>
    <scope>NUCLEOTIDE SEQUENCE</scope>
</reference>
<keyword evidence="3" id="KW-0804">Transcription</keyword>
<gene>
    <name evidence="5" type="ORF">SIRAN4195</name>
</gene>
<evidence type="ECO:0000256" key="3">
    <source>
        <dbReference type="ARBA" id="ARBA00023163"/>
    </source>
</evidence>
<dbReference type="SMART" id="SM00895">
    <property type="entry name" value="FCD"/>
    <property type="match status" value="1"/>
</dbReference>
<evidence type="ECO:0000256" key="1">
    <source>
        <dbReference type="ARBA" id="ARBA00023015"/>
    </source>
</evidence>
<feature type="domain" description="HTH gntR-type" evidence="4">
    <location>
        <begin position="12"/>
        <end position="82"/>
    </location>
</feature>
<proteinExistence type="predicted"/>
<evidence type="ECO:0000256" key="2">
    <source>
        <dbReference type="ARBA" id="ARBA00023125"/>
    </source>
</evidence>
<dbReference type="AlphaFoldDB" id="A0A060ZNK9"/>
<dbReference type="InterPro" id="IPR011711">
    <property type="entry name" value="GntR_C"/>
</dbReference>
<dbReference type="InterPro" id="IPR000524">
    <property type="entry name" value="Tscrpt_reg_HTH_GntR"/>
</dbReference>
<keyword evidence="2" id="KW-0238">DNA-binding</keyword>
<organism evidence="5">
    <name type="scientific">Streptomyces iranensis</name>
    <dbReference type="NCBI Taxonomy" id="576784"/>
    <lineage>
        <taxon>Bacteria</taxon>
        <taxon>Bacillati</taxon>
        <taxon>Actinomycetota</taxon>
        <taxon>Actinomycetes</taxon>
        <taxon>Kitasatosporales</taxon>
        <taxon>Streptomycetaceae</taxon>
        <taxon>Streptomyces</taxon>
        <taxon>Streptomyces violaceusniger group</taxon>
    </lineage>
</organism>
<keyword evidence="1" id="KW-0805">Transcription regulation</keyword>
<dbReference type="SUPFAM" id="SSF46785">
    <property type="entry name" value="Winged helix' DNA-binding domain"/>
    <property type="match status" value="1"/>
</dbReference>
<dbReference type="HOGENOM" id="CLU_017584_9_0_11"/>
<dbReference type="PANTHER" id="PTHR43537">
    <property type="entry name" value="TRANSCRIPTIONAL REGULATOR, GNTR FAMILY"/>
    <property type="match status" value="1"/>
</dbReference>
<dbReference type="InterPro" id="IPR036388">
    <property type="entry name" value="WH-like_DNA-bd_sf"/>
</dbReference>
<dbReference type="InterPro" id="IPR036390">
    <property type="entry name" value="WH_DNA-bd_sf"/>
</dbReference>
<dbReference type="PROSITE" id="PS50949">
    <property type="entry name" value="HTH_GNTR"/>
    <property type="match status" value="1"/>
</dbReference>
<dbReference type="SUPFAM" id="SSF48008">
    <property type="entry name" value="GntR ligand-binding domain-like"/>
    <property type="match status" value="1"/>
</dbReference>